<keyword evidence="3" id="KW-1003">Cell membrane</keyword>
<comment type="caution">
    <text evidence="9">The sequence shown here is derived from an EMBL/GenBank/DDBJ whole genome shotgun (WGS) entry which is preliminary data.</text>
</comment>
<evidence type="ECO:0000256" key="3">
    <source>
        <dbReference type="ARBA" id="ARBA00022475"/>
    </source>
</evidence>
<feature type="non-terminal residue" evidence="9">
    <location>
        <position position="98"/>
    </location>
</feature>
<evidence type="ECO:0000256" key="6">
    <source>
        <dbReference type="ARBA" id="ARBA00023136"/>
    </source>
</evidence>
<evidence type="ECO:0000256" key="2">
    <source>
        <dbReference type="ARBA" id="ARBA00022448"/>
    </source>
</evidence>
<dbReference type="Pfam" id="PF00528">
    <property type="entry name" value="BPD_transp_1"/>
    <property type="match status" value="1"/>
</dbReference>
<organism evidence="9 10">
    <name type="scientific">Candidatus Phytoplasma phoenicium</name>
    <dbReference type="NCBI Taxonomy" id="198422"/>
    <lineage>
        <taxon>Bacteria</taxon>
        <taxon>Bacillati</taxon>
        <taxon>Mycoplasmatota</taxon>
        <taxon>Mollicutes</taxon>
        <taxon>Acholeplasmatales</taxon>
        <taxon>Acholeplasmataceae</taxon>
        <taxon>Candidatus Phytoplasma</taxon>
        <taxon>16SrIX (Pigeon pea witches'-broom group)</taxon>
    </lineage>
</organism>
<feature type="transmembrane region" description="Helical" evidence="7">
    <location>
        <begin position="73"/>
        <end position="94"/>
    </location>
</feature>
<gene>
    <name evidence="9" type="ORF">C6B37_02080</name>
</gene>
<evidence type="ECO:0000256" key="4">
    <source>
        <dbReference type="ARBA" id="ARBA00022692"/>
    </source>
</evidence>
<dbReference type="CDD" id="cd06261">
    <property type="entry name" value="TM_PBP2"/>
    <property type="match status" value="1"/>
</dbReference>
<evidence type="ECO:0000256" key="1">
    <source>
        <dbReference type="ARBA" id="ARBA00004651"/>
    </source>
</evidence>
<keyword evidence="10" id="KW-1185">Reference proteome</keyword>
<dbReference type="EMBL" id="PUUG01000067">
    <property type="protein sequence ID" value="PQP79337.1"/>
    <property type="molecule type" value="Genomic_DNA"/>
</dbReference>
<dbReference type="AlphaFoldDB" id="A0A2S8NTL4"/>
<proteinExistence type="predicted"/>
<evidence type="ECO:0000256" key="5">
    <source>
        <dbReference type="ARBA" id="ARBA00022989"/>
    </source>
</evidence>
<dbReference type="Proteomes" id="UP000238672">
    <property type="component" value="Unassembled WGS sequence"/>
</dbReference>
<dbReference type="InterPro" id="IPR035906">
    <property type="entry name" value="MetI-like_sf"/>
</dbReference>
<evidence type="ECO:0000259" key="8">
    <source>
        <dbReference type="Pfam" id="PF00528"/>
    </source>
</evidence>
<dbReference type="SUPFAM" id="SSF161098">
    <property type="entry name" value="MetI-like"/>
    <property type="match status" value="1"/>
</dbReference>
<evidence type="ECO:0000313" key="10">
    <source>
        <dbReference type="Proteomes" id="UP000238672"/>
    </source>
</evidence>
<comment type="subcellular location">
    <subcellularLocation>
        <location evidence="1">Cell membrane</location>
        <topology evidence="1">Multi-pass membrane protein</topology>
    </subcellularLocation>
</comment>
<keyword evidence="4 7" id="KW-0812">Transmembrane</keyword>
<reference evidence="9 10" key="1">
    <citation type="submission" date="2018-02" db="EMBL/GenBank/DDBJ databases">
        <title>Metagenomics reveals mixed infection of spiroplasma and phytoplasma in chicory.</title>
        <authorList>
            <person name="Polano C."/>
            <person name="Moruzzi S."/>
            <person name="Ermacora P."/>
            <person name="Ferrini F."/>
            <person name="Martini M."/>
            <person name="Firrao G."/>
        </authorList>
    </citation>
    <scope>NUCLEOTIDE SEQUENCE [LARGE SCALE GENOMIC DNA]</scope>
    <source>
        <strain evidence="9 10">ChiP</strain>
    </source>
</reference>
<keyword evidence="6 7" id="KW-0472">Membrane</keyword>
<dbReference type="PANTHER" id="PTHR43163">
    <property type="entry name" value="DIPEPTIDE TRANSPORT SYSTEM PERMEASE PROTEIN DPPB-RELATED"/>
    <property type="match status" value="1"/>
</dbReference>
<evidence type="ECO:0000313" key="9">
    <source>
        <dbReference type="EMBL" id="PQP79337.1"/>
    </source>
</evidence>
<dbReference type="PANTHER" id="PTHR43163:SF6">
    <property type="entry name" value="DIPEPTIDE TRANSPORT SYSTEM PERMEASE PROTEIN DPPB-RELATED"/>
    <property type="match status" value="1"/>
</dbReference>
<dbReference type="GO" id="GO:0055085">
    <property type="term" value="P:transmembrane transport"/>
    <property type="evidence" value="ECO:0007669"/>
    <property type="project" value="InterPro"/>
</dbReference>
<keyword evidence="2" id="KW-0813">Transport</keyword>
<dbReference type="InterPro" id="IPR000515">
    <property type="entry name" value="MetI-like"/>
</dbReference>
<evidence type="ECO:0000256" key="7">
    <source>
        <dbReference type="SAM" id="Phobius"/>
    </source>
</evidence>
<sequence length="98" mass="11018">MLQYYLAYHLKIFKISDSPTLPILTLSLAVSGSIYKITHNNMIDILKQPYILTAYSKGLSTTKVVFKHALKNALIPMLAQIGLIFIYLINGAVITEYI</sequence>
<keyword evidence="5 7" id="KW-1133">Transmembrane helix</keyword>
<protein>
    <submittedName>
        <fullName evidence="9">ABC transporter permease</fullName>
    </submittedName>
</protein>
<feature type="domain" description="ABC transmembrane type-1" evidence="8">
    <location>
        <begin position="11"/>
        <end position="98"/>
    </location>
</feature>
<accession>A0A2S8NTL4</accession>
<dbReference type="GO" id="GO:0005886">
    <property type="term" value="C:plasma membrane"/>
    <property type="evidence" value="ECO:0007669"/>
    <property type="project" value="UniProtKB-SubCell"/>
</dbReference>
<feature type="transmembrane region" description="Helical" evidence="7">
    <location>
        <begin position="20"/>
        <end position="38"/>
    </location>
</feature>
<dbReference type="Gene3D" id="1.10.3720.10">
    <property type="entry name" value="MetI-like"/>
    <property type="match status" value="1"/>
</dbReference>
<name>A0A2S8NTL4_9MOLU</name>